<sequence>MFIVMNMAIRRSARLTVTGRDGLVTELGWLRGLRLYPGMEVDAVDLGSRLDVVVTRSGEEVTVFGDLSTGERVVRFNGLPESPLVQFALDMVEHRKDFGSVGSSTAIGTFRSLRELAEHTGARYLAAGETLEGLTPNG</sequence>
<evidence type="ECO:0000313" key="1">
    <source>
        <dbReference type="EMBL" id="GAA4666709.1"/>
    </source>
</evidence>
<dbReference type="Proteomes" id="UP001501295">
    <property type="component" value="Unassembled WGS sequence"/>
</dbReference>
<evidence type="ECO:0000313" key="2">
    <source>
        <dbReference type="Proteomes" id="UP001501295"/>
    </source>
</evidence>
<comment type="caution">
    <text evidence="1">The sequence shown here is derived from an EMBL/GenBank/DDBJ whole genome shotgun (WGS) entry which is preliminary data.</text>
</comment>
<dbReference type="EMBL" id="BAABLM010000001">
    <property type="protein sequence ID" value="GAA4666709.1"/>
    <property type="molecule type" value="Genomic_DNA"/>
</dbReference>
<name>A0ABP8VLV1_9MICO</name>
<keyword evidence="2" id="KW-1185">Reference proteome</keyword>
<accession>A0ABP8VLV1</accession>
<protein>
    <submittedName>
        <fullName evidence="1">Uncharacterized protein</fullName>
    </submittedName>
</protein>
<proteinExistence type="predicted"/>
<reference evidence="2" key="1">
    <citation type="journal article" date="2019" name="Int. J. Syst. Evol. Microbiol.">
        <title>The Global Catalogue of Microorganisms (GCM) 10K type strain sequencing project: providing services to taxonomists for standard genome sequencing and annotation.</title>
        <authorList>
            <consortium name="The Broad Institute Genomics Platform"/>
            <consortium name="The Broad Institute Genome Sequencing Center for Infectious Disease"/>
            <person name="Wu L."/>
            <person name="Ma J."/>
        </authorList>
    </citation>
    <scope>NUCLEOTIDE SEQUENCE [LARGE SCALE GENOMIC DNA]</scope>
    <source>
        <strain evidence="2">JCM 18956</strain>
    </source>
</reference>
<gene>
    <name evidence="1" type="ORF">GCM10025780_05670</name>
</gene>
<organism evidence="1 2">
    <name type="scientific">Frondihabitans cladoniiphilus</name>
    <dbReference type="NCBI Taxonomy" id="715785"/>
    <lineage>
        <taxon>Bacteria</taxon>
        <taxon>Bacillati</taxon>
        <taxon>Actinomycetota</taxon>
        <taxon>Actinomycetes</taxon>
        <taxon>Micrococcales</taxon>
        <taxon>Microbacteriaceae</taxon>
        <taxon>Frondihabitans</taxon>
    </lineage>
</organism>